<dbReference type="PROSITE" id="PS50206">
    <property type="entry name" value="RHODANESE_3"/>
    <property type="match status" value="1"/>
</dbReference>
<dbReference type="GO" id="GO:0003824">
    <property type="term" value="F:catalytic activity"/>
    <property type="evidence" value="ECO:0007669"/>
    <property type="project" value="InterPro"/>
</dbReference>
<dbReference type="CDD" id="cd00158">
    <property type="entry name" value="RHOD"/>
    <property type="match status" value="1"/>
</dbReference>
<keyword evidence="1" id="KW-0732">Signal</keyword>
<dbReference type="InterPro" id="IPR044684">
    <property type="entry name" value="STR17/STR18/HARC1-like"/>
</dbReference>
<dbReference type="InterPro" id="IPR036873">
    <property type="entry name" value="Rhodanese-like_dom_sf"/>
</dbReference>
<evidence type="ECO:0000313" key="3">
    <source>
        <dbReference type="EMBL" id="WOL16785.1"/>
    </source>
</evidence>
<evidence type="ECO:0000259" key="2">
    <source>
        <dbReference type="PROSITE" id="PS50206"/>
    </source>
</evidence>
<dbReference type="PANTHER" id="PTHR44542:SF12">
    <property type="entry name" value="THIOSULFATE SULFURTRANSFERASE 18"/>
    <property type="match status" value="1"/>
</dbReference>
<dbReference type="AlphaFoldDB" id="A0AAQ3QQK0"/>
<dbReference type="SUPFAM" id="SSF52821">
    <property type="entry name" value="Rhodanese/Cell cycle control phosphatase"/>
    <property type="match status" value="1"/>
</dbReference>
<dbReference type="InterPro" id="IPR001763">
    <property type="entry name" value="Rhodanese-like_dom"/>
</dbReference>
<protein>
    <submittedName>
        <fullName evidence="3">Rhodanese-like domain-containing protein 17 isoform X2</fullName>
    </submittedName>
</protein>
<dbReference type="SMART" id="SM00450">
    <property type="entry name" value="RHOD"/>
    <property type="match status" value="1"/>
</dbReference>
<proteinExistence type="predicted"/>
<gene>
    <name evidence="3" type="ORF">Cni_G25573</name>
</gene>
<keyword evidence="4" id="KW-1185">Reference proteome</keyword>
<feature type="signal peptide" evidence="1">
    <location>
        <begin position="1"/>
        <end position="22"/>
    </location>
</feature>
<dbReference type="FunFam" id="3.40.250.10:FF:000062">
    <property type="entry name" value="Thiosulfate sulfurtransferase 16, chloroplastic"/>
    <property type="match status" value="1"/>
</dbReference>
<dbReference type="Proteomes" id="UP001327560">
    <property type="component" value="Chromosome 8"/>
</dbReference>
<feature type="domain" description="Rhodanese" evidence="2">
    <location>
        <begin position="41"/>
        <end position="141"/>
    </location>
</feature>
<feature type="chain" id="PRO_5042911600" evidence="1">
    <location>
        <begin position="23"/>
        <end position="146"/>
    </location>
</feature>
<accession>A0AAQ3QQK0</accession>
<sequence>MASHASNLTIIAILLLSAFVIAALSSEAVETVDVHAAKGLVHSGHKYLDVRTVEEFKKGHPEGALNVPFMFFTPEGREKNSEFLEQVSSICDKDDQIVVGCQSGVRSLYATADLIKAGFKNVKNVGGGYVAWVENGFAVKVLKEEL</sequence>
<organism evidence="3 4">
    <name type="scientific">Canna indica</name>
    <name type="common">Indian-shot</name>
    <dbReference type="NCBI Taxonomy" id="4628"/>
    <lineage>
        <taxon>Eukaryota</taxon>
        <taxon>Viridiplantae</taxon>
        <taxon>Streptophyta</taxon>
        <taxon>Embryophyta</taxon>
        <taxon>Tracheophyta</taxon>
        <taxon>Spermatophyta</taxon>
        <taxon>Magnoliopsida</taxon>
        <taxon>Liliopsida</taxon>
        <taxon>Zingiberales</taxon>
        <taxon>Cannaceae</taxon>
        <taxon>Canna</taxon>
    </lineage>
</organism>
<dbReference type="Pfam" id="PF00581">
    <property type="entry name" value="Rhodanese"/>
    <property type="match status" value="1"/>
</dbReference>
<evidence type="ECO:0000313" key="4">
    <source>
        <dbReference type="Proteomes" id="UP001327560"/>
    </source>
</evidence>
<dbReference type="Gene3D" id="3.40.250.10">
    <property type="entry name" value="Rhodanese-like domain"/>
    <property type="match status" value="1"/>
</dbReference>
<evidence type="ECO:0000256" key="1">
    <source>
        <dbReference type="SAM" id="SignalP"/>
    </source>
</evidence>
<dbReference type="PANTHER" id="PTHR44542">
    <property type="entry name" value="THIOSULFATE SULFURTRANSFERASE 18"/>
    <property type="match status" value="1"/>
</dbReference>
<name>A0AAQ3QQK0_9LILI</name>
<dbReference type="EMBL" id="CP136897">
    <property type="protein sequence ID" value="WOL16785.1"/>
    <property type="molecule type" value="Genomic_DNA"/>
</dbReference>
<reference evidence="3 4" key="1">
    <citation type="submission" date="2023-10" db="EMBL/GenBank/DDBJ databases">
        <title>Chromosome-scale genome assembly provides insights into flower coloration mechanisms of Canna indica.</title>
        <authorList>
            <person name="Li C."/>
        </authorList>
    </citation>
    <scope>NUCLEOTIDE SEQUENCE [LARGE SCALE GENOMIC DNA]</scope>
    <source>
        <tissue evidence="3">Flower</tissue>
    </source>
</reference>